<gene>
    <name evidence="3" type="ORF">GTU77_01885</name>
</gene>
<dbReference type="RefSeq" id="WP_135797457.1">
    <property type="nucleotide sequence ID" value="NZ_CP027565.1"/>
</dbReference>
<dbReference type="InterPro" id="IPR012902">
    <property type="entry name" value="N_methyl_site"/>
</dbReference>
<dbReference type="GO" id="GO:0030420">
    <property type="term" value="P:establishment of competence for transformation"/>
    <property type="evidence" value="ECO:0007669"/>
    <property type="project" value="UniProtKB-KW"/>
</dbReference>
<sequence>MARRHGFTIAETLVALLVFSLVLSILSLVATNLTRYYQSSQNQQREAQVARAIMSLEVPDTRLTLTECFKRQLVLYSKTRDTKYYLDVRHKALGLYTRQGGNMKYINQVKRVNFVQLSRQRVQAMIEFEEGTTVTQEITFYEGAAG</sequence>
<accession>A0AAJ2YY01</accession>
<evidence type="ECO:0000313" key="4">
    <source>
        <dbReference type="Proteomes" id="UP000719917"/>
    </source>
</evidence>
<reference evidence="3" key="1">
    <citation type="submission" date="2020-01" db="EMBL/GenBank/DDBJ databases">
        <title>First Reported Case and Whole Genome of Weissella confusa in an Equid.</title>
        <authorList>
            <person name="Little S.V."/>
            <person name="Lawhon S.D."/>
        </authorList>
    </citation>
    <scope>NUCLEOTIDE SEQUENCE</scope>
    <source>
        <strain evidence="3">718955</strain>
    </source>
</reference>
<dbReference type="Pfam" id="PF07963">
    <property type="entry name" value="N_methyl"/>
    <property type="match status" value="1"/>
</dbReference>
<keyword evidence="2" id="KW-0178">Competence</keyword>
<organism evidence="3 4">
    <name type="scientific">Weissella confusa</name>
    <name type="common">Lactobacillus confusus</name>
    <dbReference type="NCBI Taxonomy" id="1583"/>
    <lineage>
        <taxon>Bacteria</taxon>
        <taxon>Bacillati</taxon>
        <taxon>Bacillota</taxon>
        <taxon>Bacilli</taxon>
        <taxon>Lactobacillales</taxon>
        <taxon>Lactobacillaceae</taxon>
        <taxon>Weissella</taxon>
    </lineage>
</organism>
<protein>
    <submittedName>
        <fullName evidence="3">Prepilin-type N-terminal cleavage/methylation domain-containing protein</fullName>
    </submittedName>
</protein>
<dbReference type="Proteomes" id="UP000719917">
    <property type="component" value="Unassembled WGS sequence"/>
</dbReference>
<evidence type="ECO:0000256" key="1">
    <source>
        <dbReference type="ARBA" id="ARBA00004241"/>
    </source>
</evidence>
<dbReference type="GO" id="GO:0009986">
    <property type="term" value="C:cell surface"/>
    <property type="evidence" value="ECO:0007669"/>
    <property type="project" value="UniProtKB-SubCell"/>
</dbReference>
<dbReference type="AlphaFoldDB" id="A0AAJ2YY01"/>
<evidence type="ECO:0000313" key="3">
    <source>
        <dbReference type="EMBL" id="NBA10971.1"/>
    </source>
</evidence>
<name>A0AAJ2YY01_WEICO</name>
<comment type="caution">
    <text evidence="3">The sequence shown here is derived from an EMBL/GenBank/DDBJ whole genome shotgun (WGS) entry which is preliminary data.</text>
</comment>
<dbReference type="EMBL" id="JAAAMQ010000002">
    <property type="protein sequence ID" value="NBA10971.1"/>
    <property type="molecule type" value="Genomic_DNA"/>
</dbReference>
<dbReference type="NCBIfam" id="TIGR02532">
    <property type="entry name" value="IV_pilin_GFxxxE"/>
    <property type="match status" value="1"/>
</dbReference>
<evidence type="ECO:0000256" key="2">
    <source>
        <dbReference type="ARBA" id="ARBA00023287"/>
    </source>
</evidence>
<proteinExistence type="predicted"/>
<comment type="subcellular location">
    <subcellularLocation>
        <location evidence="1">Cell surface</location>
    </subcellularLocation>
</comment>